<reference evidence="1 2" key="1">
    <citation type="submission" date="2019-07" db="EMBL/GenBank/DDBJ databases">
        <title>New species of Amycolatopsis and Streptomyces.</title>
        <authorList>
            <person name="Duangmal K."/>
            <person name="Teo W.F.A."/>
            <person name="Lipun K."/>
        </authorList>
    </citation>
    <scope>NUCLEOTIDE SEQUENCE [LARGE SCALE GENOMIC DNA]</scope>
    <source>
        <strain evidence="1 2">NBRC 106415</strain>
    </source>
</reference>
<comment type="caution">
    <text evidence="1">The sequence shown here is derived from an EMBL/GenBank/DDBJ whole genome shotgun (WGS) entry which is preliminary data.</text>
</comment>
<dbReference type="SUPFAM" id="SSF51182">
    <property type="entry name" value="RmlC-like cupins"/>
    <property type="match status" value="1"/>
</dbReference>
<sequence length="218" mass="24774">MISEIEKYSVGWTDLAEASTRNAELLKELALDKQSLRKLAIGAWENPTLRDMCEQTRQLSRIVLHDALDRGFRLRLHLWNDFETGYPHNHRWSFSTRLLSGGYHHTLYESPSGFDSPSRNDADGVELITRYRTLESAGGGYTLHHDTVHRTETTVDTVSLLIRGPVEKRRALTADPGTGKFRFSLGRTMETPPEVAARRMSSAQFEAMFARLEKLGIL</sequence>
<dbReference type="OrthoDB" id="2596042at2"/>
<dbReference type="AlphaFoldDB" id="A0A5N8XEN1"/>
<organism evidence="1 2">
    <name type="scientific">Streptomyces spongiae</name>
    <dbReference type="NCBI Taxonomy" id="565072"/>
    <lineage>
        <taxon>Bacteria</taxon>
        <taxon>Bacillati</taxon>
        <taxon>Actinomycetota</taxon>
        <taxon>Actinomycetes</taxon>
        <taxon>Kitasatosporales</taxon>
        <taxon>Streptomycetaceae</taxon>
        <taxon>Streptomyces</taxon>
    </lineage>
</organism>
<proteinExistence type="predicted"/>
<keyword evidence="2" id="KW-1185">Reference proteome</keyword>
<dbReference type="InterPro" id="IPR011051">
    <property type="entry name" value="RmlC_Cupin_sf"/>
</dbReference>
<evidence type="ECO:0000313" key="2">
    <source>
        <dbReference type="Proteomes" id="UP000400924"/>
    </source>
</evidence>
<gene>
    <name evidence="1" type="ORF">FNH08_10150</name>
</gene>
<evidence type="ECO:0008006" key="3">
    <source>
        <dbReference type="Google" id="ProtNLM"/>
    </source>
</evidence>
<name>A0A5N8XEN1_9ACTN</name>
<evidence type="ECO:0000313" key="1">
    <source>
        <dbReference type="EMBL" id="MPY57506.1"/>
    </source>
</evidence>
<dbReference type="EMBL" id="VJZC01000047">
    <property type="protein sequence ID" value="MPY57506.1"/>
    <property type="molecule type" value="Genomic_DNA"/>
</dbReference>
<dbReference type="Proteomes" id="UP000400924">
    <property type="component" value="Unassembled WGS sequence"/>
</dbReference>
<protein>
    <recommendedName>
        <fullName evidence="3">Cysteine dioxygenase</fullName>
    </recommendedName>
</protein>
<dbReference type="RefSeq" id="WP_152771108.1">
    <property type="nucleotide sequence ID" value="NZ_VJZC01000047.1"/>
</dbReference>
<accession>A0A5N8XEN1</accession>